<feature type="signal peptide" evidence="2">
    <location>
        <begin position="1"/>
        <end position="23"/>
    </location>
</feature>
<dbReference type="EMBL" id="CP081078">
    <property type="protein sequence ID" value="UWQ59971.1"/>
    <property type="molecule type" value="Genomic_DNA"/>
</dbReference>
<feature type="domain" description="Fibronectin type-III" evidence="3">
    <location>
        <begin position="519"/>
        <end position="609"/>
    </location>
</feature>
<feature type="transmembrane region" description="Helical" evidence="1">
    <location>
        <begin position="33"/>
        <end position="57"/>
    </location>
</feature>
<dbReference type="RefSeq" id="WP_260003804.1">
    <property type="nucleotide sequence ID" value="NZ_CP081078.1"/>
</dbReference>
<reference evidence="4" key="1">
    <citation type="submission" date="2021-08" db="EMBL/GenBank/DDBJ databases">
        <authorList>
            <person name="Nwanade C."/>
            <person name="Wang M."/>
            <person name="Masoudi A."/>
            <person name="Yu Z."/>
            <person name="Liu J."/>
        </authorList>
    </citation>
    <scope>NUCLEOTIDE SEQUENCE</scope>
    <source>
        <strain evidence="4">S141</strain>
    </source>
</reference>
<dbReference type="CDD" id="cd00063">
    <property type="entry name" value="FN3"/>
    <property type="match status" value="1"/>
</dbReference>
<name>A0ABY5X041_LEICA</name>
<evidence type="ECO:0000259" key="3">
    <source>
        <dbReference type="PROSITE" id="PS50853"/>
    </source>
</evidence>
<evidence type="ECO:0000313" key="4">
    <source>
        <dbReference type="EMBL" id="UWQ59971.1"/>
    </source>
</evidence>
<sequence length="712" mass="76356">MRRKFLIAAFLGTTALTPEPAEAAAVGGFIVGALGGAAAAGASAAFVAGVSVGAAFAATAIGGFIVKTVVAVGLSALAGALAPKPSLPPPAARMVNFAQPVTYAEYVFGRARKGGPLGFRGFADNRRYYVPILAAHEIEGIVEHWLDERPVALTAEAEQGVSNISTAPIAGHGRINVFTGAAGQVVDPGLEAAFAEITTAHDFKGLAGAVLWAKRPPQESFSKIYPNGKQWSYAPVLDGKKDLYDPRTGSRGYSNNAALVMADWVVNILGRGVDWDEVADEANACDLLVTNAERETQPLWTLNGTISDEQSYEDQRAQLAAACDAFIYERTDGKVGFTFGRWIEPTLTLTADDFFAVELSEGKWGADAPDEVAAVYVEPTNGWRETPSGTWVENDVAKPVRDEPQLYMVHNHNQAARMNKRIARTRRAKYQLNGTIGMAGYEILGGRDGGRSHRFIRVVHDDLGVDDYFEVGELVREGVATFTLSANSVRPEDFDFDAETEEPQRPRYGAVVSDSDIPVPENLTGAPQDNGSALFVWDPQDSAYTQELRYRPVGDSYWLTQQTSESTDRLRVGGLADGQDYEAQIRNRTAGVGASDWGPETPVVLSAVADTVPPGGLSAFSVSEAAGNAVISFTAPNDSHYFGTRIYRGWDGSFDNAVLIHTEYGISSSGDSYTDPAPGYATFYYWAEPINSSELPGPRSGPQTITINEPGP</sequence>
<evidence type="ECO:0000256" key="1">
    <source>
        <dbReference type="SAM" id="Phobius"/>
    </source>
</evidence>
<keyword evidence="1" id="KW-0472">Membrane</keyword>
<dbReference type="Gene3D" id="2.60.40.10">
    <property type="entry name" value="Immunoglobulins"/>
    <property type="match status" value="1"/>
</dbReference>
<feature type="chain" id="PRO_5046604487" evidence="2">
    <location>
        <begin position="24"/>
        <end position="712"/>
    </location>
</feature>
<evidence type="ECO:0000313" key="5">
    <source>
        <dbReference type="Proteomes" id="UP001058184"/>
    </source>
</evidence>
<evidence type="ECO:0000256" key="2">
    <source>
        <dbReference type="SAM" id="SignalP"/>
    </source>
</evidence>
<gene>
    <name evidence="4" type="ORF">K3722_07525</name>
</gene>
<dbReference type="InterPro" id="IPR013783">
    <property type="entry name" value="Ig-like_fold"/>
</dbReference>
<dbReference type="InterPro" id="IPR036116">
    <property type="entry name" value="FN3_sf"/>
</dbReference>
<dbReference type="SUPFAM" id="SSF49265">
    <property type="entry name" value="Fibronectin type III"/>
    <property type="match status" value="1"/>
</dbReference>
<keyword evidence="2" id="KW-0732">Signal</keyword>
<feature type="transmembrane region" description="Helical" evidence="1">
    <location>
        <begin position="64"/>
        <end position="82"/>
    </location>
</feature>
<dbReference type="InterPro" id="IPR003961">
    <property type="entry name" value="FN3_dom"/>
</dbReference>
<proteinExistence type="predicted"/>
<keyword evidence="1" id="KW-1133">Transmembrane helix</keyword>
<dbReference type="PROSITE" id="PS50853">
    <property type="entry name" value="FN3"/>
    <property type="match status" value="1"/>
</dbReference>
<dbReference type="Proteomes" id="UP001058184">
    <property type="component" value="Chromosome"/>
</dbReference>
<keyword evidence="5" id="KW-1185">Reference proteome</keyword>
<keyword evidence="1" id="KW-0812">Transmembrane</keyword>
<organism evidence="4 5">
    <name type="scientific">Leisingera caerulea</name>
    <name type="common">Phaeobacter caeruleus</name>
    <dbReference type="NCBI Taxonomy" id="506591"/>
    <lineage>
        <taxon>Bacteria</taxon>
        <taxon>Pseudomonadati</taxon>
        <taxon>Pseudomonadota</taxon>
        <taxon>Alphaproteobacteria</taxon>
        <taxon>Rhodobacterales</taxon>
        <taxon>Roseobacteraceae</taxon>
        <taxon>Leisingera</taxon>
    </lineage>
</organism>
<accession>A0ABY5X041</accession>
<protein>
    <submittedName>
        <fullName evidence="4">Fibronectin type III domain-containing protein</fullName>
    </submittedName>
</protein>